<dbReference type="PROSITE" id="PS52015">
    <property type="entry name" value="TONB_CTD"/>
    <property type="match status" value="1"/>
</dbReference>
<dbReference type="Proteomes" id="UP000515955">
    <property type="component" value="Chromosome"/>
</dbReference>
<reference evidence="3 4" key="1">
    <citation type="submission" date="2020-08" db="EMBL/GenBank/DDBJ databases">
        <title>Genome sequence of Sphingomonas rhizophila KACC 19189T.</title>
        <authorList>
            <person name="Hyun D.-W."/>
            <person name="Bae J.-W."/>
        </authorList>
    </citation>
    <scope>NUCLEOTIDE SEQUENCE [LARGE SCALE GENOMIC DNA]</scope>
    <source>
        <strain evidence="3 4">KACC 19189</strain>
    </source>
</reference>
<accession>A0A7G9S8N2</accession>
<dbReference type="Pfam" id="PF03544">
    <property type="entry name" value="TonB_C"/>
    <property type="match status" value="1"/>
</dbReference>
<feature type="chain" id="PRO_5028862317" evidence="1">
    <location>
        <begin position="19"/>
        <end position="266"/>
    </location>
</feature>
<evidence type="ECO:0000313" key="3">
    <source>
        <dbReference type="EMBL" id="QNN64207.1"/>
    </source>
</evidence>
<evidence type="ECO:0000256" key="1">
    <source>
        <dbReference type="SAM" id="SignalP"/>
    </source>
</evidence>
<dbReference type="EMBL" id="CP060717">
    <property type="protein sequence ID" value="QNN64207.1"/>
    <property type="molecule type" value="Genomic_DNA"/>
</dbReference>
<name>A0A7G9S8N2_9SPHN</name>
<dbReference type="RefSeq" id="WP_187541207.1">
    <property type="nucleotide sequence ID" value="NZ_CP060717.1"/>
</dbReference>
<dbReference type="AlphaFoldDB" id="A0A7G9S8N2"/>
<evidence type="ECO:0000259" key="2">
    <source>
        <dbReference type="PROSITE" id="PS52015"/>
    </source>
</evidence>
<dbReference type="Gene3D" id="3.30.1150.10">
    <property type="match status" value="1"/>
</dbReference>
<organism evidence="3 4">
    <name type="scientific">Sphingomonas rhizophila</name>
    <dbReference type="NCBI Taxonomy" id="2071607"/>
    <lineage>
        <taxon>Bacteria</taxon>
        <taxon>Pseudomonadati</taxon>
        <taxon>Pseudomonadota</taxon>
        <taxon>Alphaproteobacteria</taxon>
        <taxon>Sphingomonadales</taxon>
        <taxon>Sphingomonadaceae</taxon>
        <taxon>Sphingomonas</taxon>
    </lineage>
</organism>
<evidence type="ECO:0000313" key="4">
    <source>
        <dbReference type="Proteomes" id="UP000515955"/>
    </source>
</evidence>
<sequence>MRSFIFAIGALAATAASAQVAPKVAGQKWSVVPIFAGCALESPIAGSARFNSVRVAAGEAGKVGTVSLTLAKAEASTLAGIAAKVGRAKPRAGSAYIPFGEPTPQITLQLEPHELTALADGQPLLVAFPKSEILAIDFGAINLFQEGLDKCNRVALAELLGPLDTDEVPVTPPSIKGGSLVSIFNASDYPVTALKREIQGRVIAVLRVDADGRPSACKPFGPREIEELKRATCTILRSRARYVPARAASGAAISSYTRTTIAWVLP</sequence>
<keyword evidence="1" id="KW-0732">Signal</keyword>
<dbReference type="SUPFAM" id="SSF74653">
    <property type="entry name" value="TolA/TonB C-terminal domain"/>
    <property type="match status" value="1"/>
</dbReference>
<gene>
    <name evidence="3" type="ORF">H9L12_07440</name>
</gene>
<feature type="signal peptide" evidence="1">
    <location>
        <begin position="1"/>
        <end position="18"/>
    </location>
</feature>
<keyword evidence="4" id="KW-1185">Reference proteome</keyword>
<dbReference type="GO" id="GO:0055085">
    <property type="term" value="P:transmembrane transport"/>
    <property type="evidence" value="ECO:0007669"/>
    <property type="project" value="InterPro"/>
</dbReference>
<dbReference type="KEGG" id="srhi:H9L12_07440"/>
<protein>
    <submittedName>
        <fullName evidence="3">Energy transducer TonB</fullName>
    </submittedName>
</protein>
<proteinExistence type="predicted"/>
<dbReference type="InterPro" id="IPR037682">
    <property type="entry name" value="TonB_C"/>
</dbReference>
<feature type="domain" description="TonB C-terminal" evidence="2">
    <location>
        <begin position="174"/>
        <end position="266"/>
    </location>
</feature>